<dbReference type="Proteomes" id="UP000245627">
    <property type="component" value="Unassembled WGS sequence"/>
</dbReference>
<organism evidence="10 11">
    <name type="scientific">Sphingobacterium corticibacter</name>
    <dbReference type="NCBI Taxonomy" id="2171749"/>
    <lineage>
        <taxon>Bacteria</taxon>
        <taxon>Pseudomonadati</taxon>
        <taxon>Bacteroidota</taxon>
        <taxon>Sphingobacteriia</taxon>
        <taxon>Sphingobacteriales</taxon>
        <taxon>Sphingobacteriaceae</taxon>
        <taxon>Sphingobacterium</taxon>
    </lineage>
</organism>
<dbReference type="InterPro" id="IPR001796">
    <property type="entry name" value="DHFR_dom"/>
</dbReference>
<keyword evidence="5 8" id="KW-0521">NADP</keyword>
<accession>A0A2T8HEP4</accession>
<dbReference type="AlphaFoldDB" id="A0A2T8HEP4"/>
<evidence type="ECO:0000256" key="4">
    <source>
        <dbReference type="ARBA" id="ARBA00022563"/>
    </source>
</evidence>
<dbReference type="Pfam" id="PF00186">
    <property type="entry name" value="DHFR_1"/>
    <property type="match status" value="1"/>
</dbReference>
<dbReference type="RefSeq" id="WP_116777160.1">
    <property type="nucleotide sequence ID" value="NZ_QDKG01000009.1"/>
</dbReference>
<evidence type="ECO:0000256" key="3">
    <source>
        <dbReference type="ARBA" id="ARBA00012856"/>
    </source>
</evidence>
<dbReference type="PROSITE" id="PS51330">
    <property type="entry name" value="DHFR_2"/>
    <property type="match status" value="1"/>
</dbReference>
<evidence type="ECO:0000256" key="2">
    <source>
        <dbReference type="ARBA" id="ARBA00009539"/>
    </source>
</evidence>
<dbReference type="FunFam" id="3.40.430.10:FF:000001">
    <property type="entry name" value="Dihydrofolate reductase"/>
    <property type="match status" value="1"/>
</dbReference>
<dbReference type="SUPFAM" id="SSF53597">
    <property type="entry name" value="Dihydrofolate reductase-like"/>
    <property type="match status" value="1"/>
</dbReference>
<dbReference type="EC" id="1.5.1.3" evidence="3 8"/>
<evidence type="ECO:0000256" key="8">
    <source>
        <dbReference type="PIRNR" id="PIRNR000194"/>
    </source>
</evidence>
<evidence type="ECO:0000256" key="1">
    <source>
        <dbReference type="ARBA" id="ARBA00004903"/>
    </source>
</evidence>
<dbReference type="GO" id="GO:0046452">
    <property type="term" value="P:dihydrofolate metabolic process"/>
    <property type="evidence" value="ECO:0007669"/>
    <property type="project" value="TreeGrafter"/>
</dbReference>
<dbReference type="Gene3D" id="3.40.430.10">
    <property type="entry name" value="Dihydrofolate Reductase, subunit A"/>
    <property type="match status" value="1"/>
</dbReference>
<comment type="catalytic activity">
    <reaction evidence="8">
        <text>(6S)-5,6,7,8-tetrahydrofolate + NADP(+) = 7,8-dihydrofolate + NADPH + H(+)</text>
        <dbReference type="Rhea" id="RHEA:15009"/>
        <dbReference type="ChEBI" id="CHEBI:15378"/>
        <dbReference type="ChEBI" id="CHEBI:57451"/>
        <dbReference type="ChEBI" id="CHEBI:57453"/>
        <dbReference type="ChEBI" id="CHEBI:57783"/>
        <dbReference type="ChEBI" id="CHEBI:58349"/>
        <dbReference type="EC" id="1.5.1.3"/>
    </reaction>
</comment>
<dbReference type="EMBL" id="QDKG01000009">
    <property type="protein sequence ID" value="PVH23908.1"/>
    <property type="molecule type" value="Genomic_DNA"/>
</dbReference>
<dbReference type="UniPathway" id="UPA00077">
    <property type="reaction ID" value="UER00158"/>
</dbReference>
<keyword evidence="6 8" id="KW-0560">Oxidoreductase</keyword>
<dbReference type="GO" id="GO:0006730">
    <property type="term" value="P:one-carbon metabolic process"/>
    <property type="evidence" value="ECO:0007669"/>
    <property type="project" value="UniProtKB-KW"/>
</dbReference>
<gene>
    <name evidence="10" type="ORF">DC487_16905</name>
</gene>
<sequence length="166" mass="19280">MNNITITLIAAASENNVIGKNNDLAWHLPDDFRYFKNTTKEHSVVMGRKTFDSMGKALPDRRNIVITRNQKWSAEDVDVANSLNEVFTYCRDEREIFIIGGAEIYKQALPYAHKILLTRVHTTIDGDAYFPEFDESQWKLTDSKRHESDEKHAFAFTFEVYERIEA</sequence>
<dbReference type="InterPro" id="IPR012259">
    <property type="entry name" value="DHFR"/>
</dbReference>
<dbReference type="GO" id="GO:0070401">
    <property type="term" value="F:NADP+ binding"/>
    <property type="evidence" value="ECO:0007669"/>
    <property type="project" value="UniProtKB-ARBA"/>
</dbReference>
<evidence type="ECO:0000256" key="5">
    <source>
        <dbReference type="ARBA" id="ARBA00022857"/>
    </source>
</evidence>
<proteinExistence type="inferred from homology"/>
<evidence type="ECO:0000256" key="6">
    <source>
        <dbReference type="ARBA" id="ARBA00023002"/>
    </source>
</evidence>
<comment type="pathway">
    <text evidence="1 8">Cofactor biosynthesis; tetrahydrofolate biosynthesis; 5,6,7,8-tetrahydrofolate from 7,8-dihydrofolate: step 1/1.</text>
</comment>
<reference evidence="10 11" key="1">
    <citation type="submission" date="2018-04" db="EMBL/GenBank/DDBJ databases">
        <title>Sphingobacterium cortibacter sp. nov.</title>
        <authorList>
            <person name="Li Y."/>
        </authorList>
    </citation>
    <scope>NUCLEOTIDE SEQUENCE [LARGE SCALE GENOMIC DNA]</scope>
    <source>
        <strain evidence="10 11">2c-3</strain>
    </source>
</reference>
<keyword evidence="4 8" id="KW-0554">One-carbon metabolism</keyword>
<evidence type="ECO:0000313" key="10">
    <source>
        <dbReference type="EMBL" id="PVH23908.1"/>
    </source>
</evidence>
<dbReference type="CDD" id="cd00209">
    <property type="entry name" value="DHFR"/>
    <property type="match status" value="1"/>
</dbReference>
<dbReference type="OrthoDB" id="9804315at2"/>
<evidence type="ECO:0000259" key="9">
    <source>
        <dbReference type="PROSITE" id="PS51330"/>
    </source>
</evidence>
<feature type="domain" description="DHFR" evidence="9">
    <location>
        <begin position="5"/>
        <end position="163"/>
    </location>
</feature>
<name>A0A2T8HEP4_9SPHI</name>
<dbReference type="PIRSF" id="PIRSF000194">
    <property type="entry name" value="DHFR"/>
    <property type="match status" value="1"/>
</dbReference>
<keyword evidence="11" id="KW-1185">Reference proteome</keyword>
<dbReference type="GO" id="GO:0046655">
    <property type="term" value="P:folic acid metabolic process"/>
    <property type="evidence" value="ECO:0007669"/>
    <property type="project" value="TreeGrafter"/>
</dbReference>
<dbReference type="InterPro" id="IPR024072">
    <property type="entry name" value="DHFR-like_dom_sf"/>
</dbReference>
<dbReference type="PRINTS" id="PR00070">
    <property type="entry name" value="DHFR"/>
</dbReference>
<comment type="caution">
    <text evidence="10">The sequence shown here is derived from an EMBL/GenBank/DDBJ whole genome shotgun (WGS) entry which is preliminary data.</text>
</comment>
<dbReference type="PANTHER" id="PTHR48069">
    <property type="entry name" value="DIHYDROFOLATE REDUCTASE"/>
    <property type="match status" value="1"/>
</dbReference>
<dbReference type="GO" id="GO:0005829">
    <property type="term" value="C:cytosol"/>
    <property type="evidence" value="ECO:0007669"/>
    <property type="project" value="TreeGrafter"/>
</dbReference>
<comment type="function">
    <text evidence="7 8">Key enzyme in folate metabolism. Catalyzes an essential reaction for de novo glycine and purine synthesis, and for DNA precursor synthesis.</text>
</comment>
<evidence type="ECO:0000256" key="7">
    <source>
        <dbReference type="ARBA" id="ARBA00025067"/>
    </source>
</evidence>
<dbReference type="GO" id="GO:0004146">
    <property type="term" value="F:dihydrofolate reductase activity"/>
    <property type="evidence" value="ECO:0007669"/>
    <property type="project" value="UniProtKB-EC"/>
</dbReference>
<dbReference type="GO" id="GO:0046654">
    <property type="term" value="P:tetrahydrofolate biosynthetic process"/>
    <property type="evidence" value="ECO:0007669"/>
    <property type="project" value="UniProtKB-UniPathway"/>
</dbReference>
<comment type="similarity">
    <text evidence="2 8">Belongs to the dihydrofolate reductase family.</text>
</comment>
<evidence type="ECO:0000313" key="11">
    <source>
        <dbReference type="Proteomes" id="UP000245627"/>
    </source>
</evidence>
<protein>
    <recommendedName>
        <fullName evidence="3 8">Dihydrofolate reductase</fullName>
        <ecNumber evidence="3 8">1.5.1.3</ecNumber>
    </recommendedName>
</protein>
<dbReference type="PANTHER" id="PTHR48069:SF3">
    <property type="entry name" value="DIHYDROFOLATE REDUCTASE"/>
    <property type="match status" value="1"/>
</dbReference>